<feature type="non-terminal residue" evidence="2">
    <location>
        <position position="1"/>
    </location>
</feature>
<evidence type="ECO:0000256" key="1">
    <source>
        <dbReference type="SAM" id="MobiDB-lite"/>
    </source>
</evidence>
<accession>M1EED1</accession>
<evidence type="ECO:0000313" key="2">
    <source>
        <dbReference type="EMBL" id="AER94899.1"/>
    </source>
</evidence>
<feature type="non-terminal residue" evidence="2">
    <location>
        <position position="122"/>
    </location>
</feature>
<dbReference type="AlphaFoldDB" id="M1EED1"/>
<protein>
    <submittedName>
        <fullName evidence="2">B7-like protein 6</fullName>
    </submittedName>
</protein>
<organism evidence="2">
    <name type="scientific">Mustela putorius furo</name>
    <name type="common">European domestic ferret</name>
    <name type="synonym">Mustela furo</name>
    <dbReference type="NCBI Taxonomy" id="9669"/>
    <lineage>
        <taxon>Eukaryota</taxon>
        <taxon>Metazoa</taxon>
        <taxon>Chordata</taxon>
        <taxon>Craniata</taxon>
        <taxon>Vertebrata</taxon>
        <taxon>Euteleostomi</taxon>
        <taxon>Mammalia</taxon>
        <taxon>Eutheria</taxon>
        <taxon>Laurasiatheria</taxon>
        <taxon>Carnivora</taxon>
        <taxon>Caniformia</taxon>
        <taxon>Musteloidea</taxon>
        <taxon>Mustelidae</taxon>
        <taxon>Mustelinae</taxon>
        <taxon>Mustela</taxon>
    </lineage>
</organism>
<feature type="region of interest" description="Disordered" evidence="1">
    <location>
        <begin position="20"/>
        <end position="49"/>
    </location>
</feature>
<dbReference type="EMBL" id="JP006302">
    <property type="protein sequence ID" value="AER94899.1"/>
    <property type="molecule type" value="mRNA"/>
</dbReference>
<name>M1EED1_MUSPF</name>
<sequence length="122" mass="13132">SLVGSQSSICMWALDLSPQPGETEWGQRQNGSRQAQQPLPREALLSGHRAGAQGPISSFLCLTKVQQSCVSSHHFLLIWVGLREGSLISLSLPCLCRFHTSNSPAGIHSFIDCSPQLAGPTH</sequence>
<reference evidence="2" key="1">
    <citation type="journal article" date="2013" name="J. Virol.">
        <title>Sequencing, annotation, and characterization of the influenza ferret infectome.</title>
        <authorList>
            <person name="Leon A.J."/>
            <person name="Banner D."/>
            <person name="Xu L."/>
            <person name="Ran L."/>
            <person name="Peng Z."/>
            <person name="Yi K."/>
            <person name="Chen C."/>
            <person name="Xu F."/>
            <person name="Huang J."/>
            <person name="Zhao Z."/>
            <person name="Lin Z."/>
            <person name="Huang S.H."/>
            <person name="Fang Y."/>
            <person name="Kelvin A.A."/>
            <person name="Ross T.M."/>
            <person name="Farooqui A."/>
            <person name="Kelvin D.J."/>
        </authorList>
    </citation>
    <scope>NUCLEOTIDE SEQUENCE</scope>
    <source>
        <tissue evidence="2">Lungs</tissue>
    </source>
</reference>
<proteinExistence type="evidence at transcript level"/>
<feature type="compositionally biased region" description="Polar residues" evidence="1">
    <location>
        <begin position="26"/>
        <end position="37"/>
    </location>
</feature>